<accession>A0A1H7LN44</accession>
<dbReference type="InterPro" id="IPR036390">
    <property type="entry name" value="WH_DNA-bd_sf"/>
</dbReference>
<evidence type="ECO:0000256" key="3">
    <source>
        <dbReference type="ARBA" id="ARBA00023163"/>
    </source>
</evidence>
<gene>
    <name evidence="5" type="ORF">SAMN05216439_1784</name>
</gene>
<evidence type="ECO:0000313" key="5">
    <source>
        <dbReference type="EMBL" id="SEL00279.1"/>
    </source>
</evidence>
<feature type="domain" description="HTH hxlR-type" evidence="4">
    <location>
        <begin position="12"/>
        <end position="111"/>
    </location>
</feature>
<organism evidence="5 6">
    <name type="scientific">Methanobrevibacter gottschalkii</name>
    <dbReference type="NCBI Taxonomy" id="190974"/>
    <lineage>
        <taxon>Archaea</taxon>
        <taxon>Methanobacteriati</taxon>
        <taxon>Methanobacteriota</taxon>
        <taxon>Methanomada group</taxon>
        <taxon>Methanobacteria</taxon>
        <taxon>Methanobacteriales</taxon>
        <taxon>Methanobacteriaceae</taxon>
        <taxon>Methanobrevibacter</taxon>
    </lineage>
</organism>
<reference evidence="5 6" key="1">
    <citation type="submission" date="2016-10" db="EMBL/GenBank/DDBJ databases">
        <authorList>
            <person name="de Groot N.N."/>
        </authorList>
    </citation>
    <scope>NUCLEOTIDE SEQUENCE [LARGE SCALE GENOMIC DNA]</scope>
    <source>
        <strain evidence="5 6">DSM 11978</strain>
    </source>
</reference>
<keyword evidence="3" id="KW-0804">Transcription</keyword>
<evidence type="ECO:0000259" key="4">
    <source>
        <dbReference type="PROSITE" id="PS51118"/>
    </source>
</evidence>
<dbReference type="AlphaFoldDB" id="A0A1H7LN44"/>
<evidence type="ECO:0000256" key="2">
    <source>
        <dbReference type="ARBA" id="ARBA00023125"/>
    </source>
</evidence>
<dbReference type="RefSeq" id="WP_091699486.1">
    <property type="nucleotide sequence ID" value="NZ_FOAK01000008.1"/>
</dbReference>
<dbReference type="InterPro" id="IPR002577">
    <property type="entry name" value="HTH_HxlR"/>
</dbReference>
<dbReference type="PROSITE" id="PS51118">
    <property type="entry name" value="HTH_HXLR"/>
    <property type="match status" value="1"/>
</dbReference>
<dbReference type="Gene3D" id="1.10.10.10">
    <property type="entry name" value="Winged helix-like DNA-binding domain superfamily/Winged helix DNA-binding domain"/>
    <property type="match status" value="1"/>
</dbReference>
<protein>
    <submittedName>
        <fullName evidence="5">Transcriptional regulator, HxlR family</fullName>
    </submittedName>
</protein>
<dbReference type="InterPro" id="IPR036388">
    <property type="entry name" value="WH-like_DNA-bd_sf"/>
</dbReference>
<dbReference type="EMBL" id="FOAK01000008">
    <property type="protein sequence ID" value="SEL00279.1"/>
    <property type="molecule type" value="Genomic_DNA"/>
</dbReference>
<dbReference type="SUPFAM" id="SSF46785">
    <property type="entry name" value="Winged helix' DNA-binding domain"/>
    <property type="match status" value="1"/>
</dbReference>
<dbReference type="OrthoDB" id="10490at2157"/>
<proteinExistence type="predicted"/>
<dbReference type="PANTHER" id="PTHR33204">
    <property type="entry name" value="TRANSCRIPTIONAL REGULATOR, MARR FAMILY"/>
    <property type="match status" value="1"/>
</dbReference>
<dbReference type="Pfam" id="PF01638">
    <property type="entry name" value="HxlR"/>
    <property type="match status" value="1"/>
</dbReference>
<evidence type="ECO:0000313" key="6">
    <source>
        <dbReference type="Proteomes" id="UP000199506"/>
    </source>
</evidence>
<keyword evidence="1" id="KW-0805">Transcription regulation</keyword>
<dbReference type="STRING" id="190974.SAMN05216439_1784"/>
<name>A0A1H7LN44_9EURY</name>
<dbReference type="Proteomes" id="UP000199506">
    <property type="component" value="Unassembled WGS sequence"/>
</dbReference>
<evidence type="ECO:0000256" key="1">
    <source>
        <dbReference type="ARBA" id="ARBA00023015"/>
    </source>
</evidence>
<dbReference type="PANTHER" id="PTHR33204:SF18">
    <property type="entry name" value="TRANSCRIPTIONAL REGULATORY PROTEIN"/>
    <property type="match status" value="1"/>
</dbReference>
<dbReference type="GO" id="GO:0003677">
    <property type="term" value="F:DNA binding"/>
    <property type="evidence" value="ECO:0007669"/>
    <property type="project" value="UniProtKB-KW"/>
</dbReference>
<keyword evidence="2" id="KW-0238">DNA-binding</keyword>
<sequence>MSNDVIHEENACPINGITELLSRKWVFGIVKDMFSGKKHFNEFKEGKPEMSNASLSNTLKYLEIQEIIVKNVLENDSQTVTEYTLTDKGLKMNMLLYEIVLYGLYVLEDNLRSEDYKNEIRQAYEEILNIDDSKT</sequence>